<dbReference type="GO" id="GO:0097014">
    <property type="term" value="C:ciliary plasm"/>
    <property type="evidence" value="ECO:0007669"/>
    <property type="project" value="TreeGrafter"/>
</dbReference>
<keyword evidence="8" id="KW-1185">Reference proteome</keyword>
<dbReference type="FunFam" id="2.40.100.10:FF:000025">
    <property type="entry name" value="Peptidyl-prolyl cis-trans isomerase CYP19-2"/>
    <property type="match status" value="1"/>
</dbReference>
<dbReference type="PROSITE" id="PS50072">
    <property type="entry name" value="CSA_PPIASE_2"/>
    <property type="match status" value="1"/>
</dbReference>
<evidence type="ECO:0000259" key="6">
    <source>
        <dbReference type="PROSITE" id="PS50072"/>
    </source>
</evidence>
<sequence length="403" mass="41838">MPALALQQQASMAESASGTRALLSALSASGDAGGLRRLLCERRSDPLLAACLAEPEHARSVLPLHEAADGGHSLCVLLLLLEHIAAGLSVDPPTAVQATPLHLAARAGDALSVRALLFAKADPHARTRKGRLAAELASERKHAHVLDELLAHPPPPPTPPRPSAAALCAGPRNACALCGASLADGDASLGIGPQMCARDASMLHAACRAYAARRAERTPGRPRVWLDFTVDEQALGRVEAELFADVVPRTAENFRALCTGELGPSAQFGRVPLHYAGCAVHRIVPGFVVQSGDFTLGNGRGGVSIYGGKFEDESFAGLAGDHFGLGALSMANSGPNTNGSQFFITLGRLPHLNGKHVVFGRVLRGFCVLKQLELLGSASGTPAKRVVIAACGEARDESSAESG</sequence>
<dbReference type="GO" id="GO:0016018">
    <property type="term" value="F:cyclosporin A binding"/>
    <property type="evidence" value="ECO:0007669"/>
    <property type="project" value="TreeGrafter"/>
</dbReference>
<dbReference type="PROSITE" id="PS50088">
    <property type="entry name" value="ANK_REPEAT"/>
    <property type="match status" value="1"/>
</dbReference>
<keyword evidence="4" id="KW-0413">Isomerase</keyword>
<dbReference type="Pfam" id="PF00160">
    <property type="entry name" value="Pro_isomerase"/>
    <property type="match status" value="1"/>
</dbReference>
<dbReference type="InterPro" id="IPR029000">
    <property type="entry name" value="Cyclophilin-like_dom_sf"/>
</dbReference>
<evidence type="ECO:0000256" key="2">
    <source>
        <dbReference type="ARBA" id="ARBA00013194"/>
    </source>
</evidence>
<comment type="caution">
    <text evidence="7">The sequence shown here is derived from an EMBL/GenBank/DDBJ whole genome shotgun (WGS) entry which is preliminary data.</text>
</comment>
<dbReference type="SMART" id="SM00248">
    <property type="entry name" value="ANK"/>
    <property type="match status" value="3"/>
</dbReference>
<feature type="repeat" description="ANK" evidence="5">
    <location>
        <begin position="96"/>
        <end position="128"/>
    </location>
</feature>
<dbReference type="GO" id="GO:0006457">
    <property type="term" value="P:protein folding"/>
    <property type="evidence" value="ECO:0007669"/>
    <property type="project" value="TreeGrafter"/>
</dbReference>
<organism evidence="7 8">
    <name type="scientific">Diacronema lutheri</name>
    <name type="common">Unicellular marine alga</name>
    <name type="synonym">Monochrysis lutheri</name>
    <dbReference type="NCBI Taxonomy" id="2081491"/>
    <lineage>
        <taxon>Eukaryota</taxon>
        <taxon>Haptista</taxon>
        <taxon>Haptophyta</taxon>
        <taxon>Pavlovophyceae</taxon>
        <taxon>Pavlovales</taxon>
        <taxon>Pavlovaceae</taxon>
        <taxon>Diacronema</taxon>
    </lineage>
</organism>
<dbReference type="SUPFAM" id="SSF50891">
    <property type="entry name" value="Cyclophilin-like"/>
    <property type="match status" value="1"/>
</dbReference>
<proteinExistence type="predicted"/>
<dbReference type="GO" id="GO:0003755">
    <property type="term" value="F:peptidyl-prolyl cis-trans isomerase activity"/>
    <property type="evidence" value="ECO:0007669"/>
    <property type="project" value="UniProtKB-KW"/>
</dbReference>
<dbReference type="EC" id="5.2.1.8" evidence="2"/>
<gene>
    <name evidence="7" type="ORF">KFE25_007503</name>
</gene>
<dbReference type="Proteomes" id="UP000751190">
    <property type="component" value="Unassembled WGS sequence"/>
</dbReference>
<keyword evidence="5" id="KW-0040">ANK repeat</keyword>
<comment type="catalytic activity">
    <reaction evidence="1">
        <text>[protein]-peptidylproline (omega=180) = [protein]-peptidylproline (omega=0)</text>
        <dbReference type="Rhea" id="RHEA:16237"/>
        <dbReference type="Rhea" id="RHEA-COMP:10747"/>
        <dbReference type="Rhea" id="RHEA-COMP:10748"/>
        <dbReference type="ChEBI" id="CHEBI:83833"/>
        <dbReference type="ChEBI" id="CHEBI:83834"/>
        <dbReference type="EC" id="5.2.1.8"/>
    </reaction>
</comment>
<evidence type="ECO:0000256" key="3">
    <source>
        <dbReference type="ARBA" id="ARBA00023110"/>
    </source>
</evidence>
<protein>
    <recommendedName>
        <fullName evidence="2">peptidylprolyl isomerase</fullName>
        <ecNumber evidence="2">5.2.1.8</ecNumber>
    </recommendedName>
</protein>
<accession>A0A8J5Y0G5</accession>
<evidence type="ECO:0000256" key="1">
    <source>
        <dbReference type="ARBA" id="ARBA00000971"/>
    </source>
</evidence>
<dbReference type="AlphaFoldDB" id="A0A8J5Y0G5"/>
<dbReference type="PRINTS" id="PR00153">
    <property type="entry name" value="CSAPPISMRASE"/>
</dbReference>
<evidence type="ECO:0000313" key="7">
    <source>
        <dbReference type="EMBL" id="KAG8468985.1"/>
    </source>
</evidence>
<dbReference type="EMBL" id="JAGTXO010000003">
    <property type="protein sequence ID" value="KAG8468985.1"/>
    <property type="molecule type" value="Genomic_DNA"/>
</dbReference>
<dbReference type="SUPFAM" id="SSF48403">
    <property type="entry name" value="Ankyrin repeat"/>
    <property type="match status" value="1"/>
</dbReference>
<dbReference type="PANTHER" id="PTHR11071:SF561">
    <property type="entry name" value="PEPTIDYL-PROLYL CIS-TRANS ISOMERASE D-RELATED"/>
    <property type="match status" value="1"/>
</dbReference>
<name>A0A8J5Y0G5_DIALT</name>
<dbReference type="InterPro" id="IPR002130">
    <property type="entry name" value="Cyclophilin-type_PPIase_dom"/>
</dbReference>
<keyword evidence="3" id="KW-0697">Rotamase</keyword>
<feature type="domain" description="PPIase cyclophilin-type" evidence="6">
    <location>
        <begin position="225"/>
        <end position="393"/>
    </location>
</feature>
<evidence type="ECO:0000256" key="4">
    <source>
        <dbReference type="ARBA" id="ARBA00023235"/>
    </source>
</evidence>
<dbReference type="PANTHER" id="PTHR11071">
    <property type="entry name" value="PEPTIDYL-PROLYL CIS-TRANS ISOMERASE"/>
    <property type="match status" value="1"/>
</dbReference>
<dbReference type="Gene3D" id="2.40.100.10">
    <property type="entry name" value="Cyclophilin-like"/>
    <property type="match status" value="1"/>
</dbReference>
<reference evidence="7" key="1">
    <citation type="submission" date="2021-05" db="EMBL/GenBank/DDBJ databases">
        <title>The genome of the haptophyte Pavlova lutheri (Diacronema luteri, Pavlovales) - a model for lipid biosynthesis in eukaryotic algae.</title>
        <authorList>
            <person name="Hulatt C.J."/>
            <person name="Posewitz M.C."/>
        </authorList>
    </citation>
    <scope>NUCLEOTIDE SEQUENCE</scope>
    <source>
        <strain evidence="7">NIVA-4/92</strain>
    </source>
</reference>
<evidence type="ECO:0000256" key="5">
    <source>
        <dbReference type="PROSITE-ProRule" id="PRU00023"/>
    </source>
</evidence>
<evidence type="ECO:0000313" key="8">
    <source>
        <dbReference type="Proteomes" id="UP000751190"/>
    </source>
</evidence>
<dbReference type="Pfam" id="PF00023">
    <property type="entry name" value="Ank"/>
    <property type="match status" value="1"/>
</dbReference>
<dbReference type="Gene3D" id="1.25.40.20">
    <property type="entry name" value="Ankyrin repeat-containing domain"/>
    <property type="match status" value="1"/>
</dbReference>
<dbReference type="InterPro" id="IPR002110">
    <property type="entry name" value="Ankyrin_rpt"/>
</dbReference>
<dbReference type="InterPro" id="IPR036770">
    <property type="entry name" value="Ankyrin_rpt-contain_sf"/>
</dbReference>
<dbReference type="GO" id="GO:0005634">
    <property type="term" value="C:nucleus"/>
    <property type="evidence" value="ECO:0007669"/>
    <property type="project" value="TreeGrafter"/>
</dbReference>